<organism evidence="2">
    <name type="scientific">Arundo donax</name>
    <name type="common">Giant reed</name>
    <name type="synonym">Donax arundinaceus</name>
    <dbReference type="NCBI Taxonomy" id="35708"/>
    <lineage>
        <taxon>Eukaryota</taxon>
        <taxon>Viridiplantae</taxon>
        <taxon>Streptophyta</taxon>
        <taxon>Embryophyta</taxon>
        <taxon>Tracheophyta</taxon>
        <taxon>Spermatophyta</taxon>
        <taxon>Magnoliopsida</taxon>
        <taxon>Liliopsida</taxon>
        <taxon>Poales</taxon>
        <taxon>Poaceae</taxon>
        <taxon>PACMAD clade</taxon>
        <taxon>Arundinoideae</taxon>
        <taxon>Arundineae</taxon>
        <taxon>Arundo</taxon>
    </lineage>
</organism>
<name>A0A0A8Y954_ARUDO</name>
<dbReference type="PANTHER" id="PTHR31343">
    <property type="entry name" value="T15D22.8"/>
    <property type="match status" value="1"/>
</dbReference>
<accession>A0A0A8Y954</accession>
<dbReference type="EMBL" id="GBRH01275064">
    <property type="protein sequence ID" value="JAD22831.1"/>
    <property type="molecule type" value="Transcribed_RNA"/>
</dbReference>
<reference evidence="2" key="2">
    <citation type="journal article" date="2015" name="Data Brief">
        <title>Shoot transcriptome of the giant reed, Arundo donax.</title>
        <authorList>
            <person name="Barrero R.A."/>
            <person name="Guerrero F.D."/>
            <person name="Moolhuijzen P."/>
            <person name="Goolsby J.A."/>
            <person name="Tidwell J."/>
            <person name="Bellgard S.E."/>
            <person name="Bellgard M.I."/>
        </authorList>
    </citation>
    <scope>NUCLEOTIDE SEQUENCE</scope>
    <source>
        <tissue evidence="2">Shoot tissue taken approximately 20 cm above the soil surface</tissue>
    </source>
</reference>
<dbReference type="Pfam" id="PF05623">
    <property type="entry name" value="DUF789"/>
    <property type="match status" value="1"/>
</dbReference>
<sequence>MAGRGRRFAARGAPVRWCNLERFLEATTPVVASNCSSKESVNCWRQSDADDPLPFFILGDLWDAFRECSAYGTAVPIVLNGCTDGIVQYYVPNLSAIQLYGRFRRHIGPSRTSARESDSDYCQDTVSEEASDLEHDTSSSTNAFPFQETSESSCSEVSSDDGESHEQLLFEFLETEPPYQREPLADKISSLAKRFPELKTLRSCDLSPTSWISVAWQYY</sequence>
<dbReference type="InterPro" id="IPR008507">
    <property type="entry name" value="DUF789"/>
</dbReference>
<protein>
    <submittedName>
        <fullName evidence="2">Uncharacterized protein</fullName>
    </submittedName>
</protein>
<dbReference type="AlphaFoldDB" id="A0A0A8Y954"/>
<proteinExistence type="predicted"/>
<evidence type="ECO:0000313" key="2">
    <source>
        <dbReference type="EMBL" id="JAD22831.1"/>
    </source>
</evidence>
<dbReference type="PANTHER" id="PTHR31343:SF27">
    <property type="entry name" value="OS01G0138500 PROTEIN"/>
    <property type="match status" value="1"/>
</dbReference>
<feature type="region of interest" description="Disordered" evidence="1">
    <location>
        <begin position="109"/>
        <end position="160"/>
    </location>
</feature>
<feature type="compositionally biased region" description="Low complexity" evidence="1">
    <location>
        <begin position="148"/>
        <end position="157"/>
    </location>
</feature>
<evidence type="ECO:0000256" key="1">
    <source>
        <dbReference type="SAM" id="MobiDB-lite"/>
    </source>
</evidence>
<reference evidence="2" key="1">
    <citation type="submission" date="2014-09" db="EMBL/GenBank/DDBJ databases">
        <authorList>
            <person name="Magalhaes I.L.F."/>
            <person name="Oliveira U."/>
            <person name="Santos F.R."/>
            <person name="Vidigal T.H.D.A."/>
            <person name="Brescovit A.D."/>
            <person name="Santos A.J."/>
        </authorList>
    </citation>
    <scope>NUCLEOTIDE SEQUENCE</scope>
    <source>
        <tissue evidence="2">Shoot tissue taken approximately 20 cm above the soil surface</tissue>
    </source>
</reference>